<feature type="region of interest" description="Disordered" evidence="1">
    <location>
        <begin position="357"/>
        <end position="435"/>
    </location>
</feature>
<protein>
    <recommendedName>
        <fullName evidence="4">Tyrosine-protein kinase ephrin type A/B receptor-like domain-containing protein</fullName>
    </recommendedName>
</protein>
<sequence length="584" mass="62775">MRFSLQPRFDPSGDNSFRPSSSQYVISVRDASVCGSEGDVWDSEGRLYRANTWVRHPISKLEAWRDDAYKHGVKRFKRLATTIHRVSFMYYHFMTESLPRIAKFKPFLDADPDLKLLTYGNDFEKAWLAKLGIRESQVVTFDPLFAHHAEELLITNPVEIARTPREDLEAPYYMVPLPRSYWLDPGSDVPIEQAVATLRLALADVDKAEPTCPPGSAPGPSGACQSCLPGTFSTGYDSKCLACSPGWVSERTGSAYCRVCPTSTFAAGPTSCTPCPAGTLAAMPGSTQQQQCLSPESLKQVQERWTPVDQVVSKVSAYYRVLSRRQMIESDFRQLPSPLKNRILSELAACAGGAYCGPPPASSPPSPEPPSPSPPSPEPPSPSPPSPSPPSPSPPVPPSPIPPSPPPPPPPPRVFSPPPPPDLNGTSTSGGSARKVVGAPSKALLNRKNCKSAQGSAWVPRLQPTDSRWVVGQFRNLTGAQVVNVTVFLVNIGSLDVPIANVSLIVRTAVNTTVEVAVFTHGDRELQCPGTNDFAFNAAMLPAGLTLARFRAAPILGVKVTVGSGTTTQKTDLPNIGPIGIVRA</sequence>
<name>A0A150GFM6_GONPE</name>
<organism evidence="2 3">
    <name type="scientific">Gonium pectorale</name>
    <name type="common">Green alga</name>
    <dbReference type="NCBI Taxonomy" id="33097"/>
    <lineage>
        <taxon>Eukaryota</taxon>
        <taxon>Viridiplantae</taxon>
        <taxon>Chlorophyta</taxon>
        <taxon>core chlorophytes</taxon>
        <taxon>Chlorophyceae</taxon>
        <taxon>CS clade</taxon>
        <taxon>Chlamydomonadales</taxon>
        <taxon>Volvocaceae</taxon>
        <taxon>Gonium</taxon>
    </lineage>
</organism>
<evidence type="ECO:0000256" key="1">
    <source>
        <dbReference type="SAM" id="MobiDB-lite"/>
    </source>
</evidence>
<proteinExistence type="predicted"/>
<gene>
    <name evidence="2" type="ORF">GPECTOR_28g802</name>
</gene>
<dbReference type="PANTHER" id="PTHR46967">
    <property type="entry name" value="INSULIN-LIKE GROWTH FACTOR BINDING PROTEIN,N-TERMINAL"/>
    <property type="match status" value="1"/>
</dbReference>
<dbReference type="SUPFAM" id="SSF57184">
    <property type="entry name" value="Growth factor receptor domain"/>
    <property type="match status" value="1"/>
</dbReference>
<dbReference type="OrthoDB" id="512913at2759"/>
<dbReference type="Proteomes" id="UP000075714">
    <property type="component" value="Unassembled WGS sequence"/>
</dbReference>
<feature type="compositionally biased region" description="Pro residues" evidence="1">
    <location>
        <begin position="357"/>
        <end position="422"/>
    </location>
</feature>
<evidence type="ECO:0008006" key="4">
    <source>
        <dbReference type="Google" id="ProtNLM"/>
    </source>
</evidence>
<accession>A0A150GFM6</accession>
<dbReference type="STRING" id="33097.A0A150GFM6"/>
<evidence type="ECO:0000313" key="2">
    <source>
        <dbReference type="EMBL" id="KXZ48395.1"/>
    </source>
</evidence>
<dbReference type="InterPro" id="IPR009030">
    <property type="entry name" value="Growth_fac_rcpt_cys_sf"/>
</dbReference>
<dbReference type="SMART" id="SM01411">
    <property type="entry name" value="Ephrin_rec_like"/>
    <property type="match status" value="2"/>
</dbReference>
<comment type="caution">
    <text evidence="2">The sequence shown here is derived from an EMBL/GenBank/DDBJ whole genome shotgun (WGS) entry which is preliminary data.</text>
</comment>
<evidence type="ECO:0000313" key="3">
    <source>
        <dbReference type="Proteomes" id="UP000075714"/>
    </source>
</evidence>
<dbReference type="AlphaFoldDB" id="A0A150GFM6"/>
<dbReference type="Gene3D" id="2.10.50.10">
    <property type="entry name" value="Tumor Necrosis Factor Receptor, subunit A, domain 2"/>
    <property type="match status" value="1"/>
</dbReference>
<dbReference type="PANTHER" id="PTHR46967:SF1">
    <property type="entry name" value="KERATIN-ASSOCIATED PROTEIN 16-1-LIKE"/>
    <property type="match status" value="1"/>
</dbReference>
<dbReference type="PRINTS" id="PR01217">
    <property type="entry name" value="PRICHEXTENSN"/>
</dbReference>
<dbReference type="EMBL" id="LSYV01000029">
    <property type="protein sequence ID" value="KXZ48395.1"/>
    <property type="molecule type" value="Genomic_DNA"/>
</dbReference>
<keyword evidence="3" id="KW-1185">Reference proteome</keyword>
<reference evidence="3" key="1">
    <citation type="journal article" date="2016" name="Nat. Commun.">
        <title>The Gonium pectorale genome demonstrates co-option of cell cycle regulation during the evolution of multicellularity.</title>
        <authorList>
            <person name="Hanschen E.R."/>
            <person name="Marriage T.N."/>
            <person name="Ferris P.J."/>
            <person name="Hamaji T."/>
            <person name="Toyoda A."/>
            <person name="Fujiyama A."/>
            <person name="Neme R."/>
            <person name="Noguchi H."/>
            <person name="Minakuchi Y."/>
            <person name="Suzuki M."/>
            <person name="Kawai-Toyooka H."/>
            <person name="Smith D.R."/>
            <person name="Sparks H."/>
            <person name="Anderson J."/>
            <person name="Bakaric R."/>
            <person name="Luria V."/>
            <person name="Karger A."/>
            <person name="Kirschner M.W."/>
            <person name="Durand P.M."/>
            <person name="Michod R.E."/>
            <person name="Nozaki H."/>
            <person name="Olson B.J."/>
        </authorList>
    </citation>
    <scope>NUCLEOTIDE SEQUENCE [LARGE SCALE GENOMIC DNA]</scope>
    <source>
        <strain evidence="3">NIES-2863</strain>
    </source>
</reference>